<evidence type="ECO:0000256" key="3">
    <source>
        <dbReference type="SAM" id="Phobius"/>
    </source>
</evidence>
<comment type="caution">
    <text evidence="4">The sequence shown here is derived from an EMBL/GenBank/DDBJ whole genome shotgun (WGS) entry which is preliminary data.</text>
</comment>
<organism evidence="4 5">
    <name type="scientific">Wenzhouxiangella limi</name>
    <dbReference type="NCBI Taxonomy" id="2707351"/>
    <lineage>
        <taxon>Bacteria</taxon>
        <taxon>Pseudomonadati</taxon>
        <taxon>Pseudomonadota</taxon>
        <taxon>Gammaproteobacteria</taxon>
        <taxon>Chromatiales</taxon>
        <taxon>Wenzhouxiangellaceae</taxon>
        <taxon>Wenzhouxiangella</taxon>
    </lineage>
</organism>
<name>A0A845UUP9_9GAMM</name>
<dbReference type="InterPro" id="IPR052346">
    <property type="entry name" value="O-mannosyl-transferase_TMTC"/>
</dbReference>
<keyword evidence="3" id="KW-1133">Transmembrane helix</keyword>
<dbReference type="Proteomes" id="UP000484885">
    <property type="component" value="Unassembled WGS sequence"/>
</dbReference>
<feature type="transmembrane region" description="Helical" evidence="3">
    <location>
        <begin position="151"/>
        <end position="171"/>
    </location>
</feature>
<evidence type="ECO:0000256" key="1">
    <source>
        <dbReference type="ARBA" id="ARBA00022737"/>
    </source>
</evidence>
<evidence type="ECO:0000256" key="2">
    <source>
        <dbReference type="ARBA" id="ARBA00022803"/>
    </source>
</evidence>
<evidence type="ECO:0000313" key="4">
    <source>
        <dbReference type="EMBL" id="NDY95227.1"/>
    </source>
</evidence>
<keyword evidence="3" id="KW-0812">Transmembrane</keyword>
<dbReference type="AlphaFoldDB" id="A0A845UUP9"/>
<proteinExistence type="predicted"/>
<reference evidence="4 5" key="1">
    <citation type="submission" date="2020-02" db="EMBL/GenBank/DDBJ databases">
        <authorList>
            <person name="Zhang X.-Y."/>
        </authorList>
    </citation>
    <scope>NUCLEOTIDE SEQUENCE [LARGE SCALE GENOMIC DNA]</scope>
    <source>
        <strain evidence="4 5">C33</strain>
    </source>
</reference>
<protein>
    <recommendedName>
        <fullName evidence="6">Tetratricopeptide repeat protein</fullName>
    </recommendedName>
</protein>
<feature type="transmembrane region" description="Helical" evidence="3">
    <location>
        <begin position="127"/>
        <end position="145"/>
    </location>
</feature>
<dbReference type="RefSeq" id="WP_164210634.1">
    <property type="nucleotide sequence ID" value="NZ_JAAGSC010000039.1"/>
</dbReference>
<feature type="transmembrane region" description="Helical" evidence="3">
    <location>
        <begin position="390"/>
        <end position="410"/>
    </location>
</feature>
<keyword evidence="2" id="KW-0802">TPR repeat</keyword>
<keyword evidence="5" id="KW-1185">Reference proteome</keyword>
<feature type="transmembrane region" description="Helical" evidence="3">
    <location>
        <begin position="337"/>
        <end position="355"/>
    </location>
</feature>
<gene>
    <name evidence="4" type="ORF">G3I74_05735</name>
</gene>
<feature type="transmembrane region" description="Helical" evidence="3">
    <location>
        <begin position="9"/>
        <end position="26"/>
    </location>
</feature>
<feature type="transmembrane region" description="Helical" evidence="3">
    <location>
        <begin position="312"/>
        <end position="331"/>
    </location>
</feature>
<keyword evidence="3" id="KW-0472">Membrane</keyword>
<feature type="transmembrane region" description="Helical" evidence="3">
    <location>
        <begin position="367"/>
        <end position="384"/>
    </location>
</feature>
<accession>A0A845UUP9</accession>
<evidence type="ECO:0008006" key="6">
    <source>
        <dbReference type="Google" id="ProtNLM"/>
    </source>
</evidence>
<dbReference type="EMBL" id="JAAGSC010000039">
    <property type="protein sequence ID" value="NDY95227.1"/>
    <property type="molecule type" value="Genomic_DNA"/>
</dbReference>
<feature type="transmembrane region" description="Helical" evidence="3">
    <location>
        <begin position="206"/>
        <end position="223"/>
    </location>
</feature>
<sequence>MLSVNKPKLVIWLLPVLLVLVTLSYWPGLSGPFLFDDKPNITDNPAVQVGDWTVASVQTAATAYGSGLPHRPISTLSIALDYSLWSGDVFGFKVSNLLFHLVNTILVFVLAGRLLRLVDPQDSRHWGEGAAFLVAAVWALHPLQVSTVLYVVQRMEMLAAMFILLSLLAYIEGRERLSSEPSSGWSFLGLAGFMTSLAFLSKETGVLAPLFMLALELTAFRSVSSSARNVRVLKGLFSAVLVAYLLIYLVWLVPEYVDSGRFVTREFTWGERLLTQLRVLPMYIGWILFPLPDQYLFYYDHYDHSMSLVQPMTTLLGGGAIFLLAMAAWFTRKRLPLVSLGLAWFFLAHSLTSNIFSLELVFEHRNYLALFGIILALTGLMRWLNWRPSFGASWVIGVSLILGLMSITAVRTATWGDRLNLARHHVEVNPASPRAGLDLAEIYLEFSDGLANSLFMEMAMSEFERVADLPKATMIPDQALILNLVHLETKIPTHVWRRLYKKAQGRPLAAPELDAVYSLIQSGYKGVEIPSERLRMLFEILQARPETPPVLFVRFGYYAAKTLEDSDWAEEAFLEAKDRLSGSPQDLAALRSELQEAKISVPGLSCYPTN</sequence>
<feature type="transmembrane region" description="Helical" evidence="3">
    <location>
        <begin position="235"/>
        <end position="253"/>
    </location>
</feature>
<feature type="transmembrane region" description="Helical" evidence="3">
    <location>
        <begin position="97"/>
        <end position="115"/>
    </location>
</feature>
<keyword evidence="1" id="KW-0677">Repeat</keyword>
<dbReference type="PANTHER" id="PTHR44227">
    <property type="match status" value="1"/>
</dbReference>
<feature type="transmembrane region" description="Helical" evidence="3">
    <location>
        <begin position="183"/>
        <end position="200"/>
    </location>
</feature>
<dbReference type="PANTHER" id="PTHR44227:SF3">
    <property type="entry name" value="PROTEIN O-MANNOSYL-TRANSFERASE TMTC4"/>
    <property type="match status" value="1"/>
</dbReference>
<evidence type="ECO:0000313" key="5">
    <source>
        <dbReference type="Proteomes" id="UP000484885"/>
    </source>
</evidence>